<evidence type="ECO:0000259" key="7">
    <source>
        <dbReference type="PROSITE" id="PS51192"/>
    </source>
</evidence>
<dbReference type="EnsemblPlants" id="KRH13749">
    <property type="protein sequence ID" value="KRH13749"/>
    <property type="gene ID" value="GLYMA_15G261600"/>
</dbReference>
<dbReference type="PROSITE" id="PS00039">
    <property type="entry name" value="DEAD_ATP_HELICASE"/>
    <property type="match status" value="1"/>
</dbReference>
<evidence type="ECO:0000256" key="3">
    <source>
        <dbReference type="ARBA" id="ARBA00022806"/>
    </source>
</evidence>
<feature type="compositionally biased region" description="Low complexity" evidence="6">
    <location>
        <begin position="21"/>
        <end position="44"/>
    </location>
</feature>
<evidence type="ECO:0000256" key="6">
    <source>
        <dbReference type="SAM" id="MobiDB-lite"/>
    </source>
</evidence>
<dbReference type="AlphaFoldDB" id="K7ME11"/>
<feature type="domain" description="Helicase ATP-binding" evidence="7">
    <location>
        <begin position="100"/>
        <end position="273"/>
    </location>
</feature>
<dbReference type="GO" id="GO:0016787">
    <property type="term" value="F:hydrolase activity"/>
    <property type="evidence" value="ECO:0007669"/>
    <property type="project" value="UniProtKB-KW"/>
</dbReference>
<comment type="similarity">
    <text evidence="5">Belongs to the DEAD box helicase family.</text>
</comment>
<dbReference type="GO" id="GO:0003676">
    <property type="term" value="F:nucleic acid binding"/>
    <property type="evidence" value="ECO:0007669"/>
    <property type="project" value="InterPro"/>
</dbReference>
<dbReference type="InterPro" id="IPR011545">
    <property type="entry name" value="DEAD/DEAH_box_helicase_dom"/>
</dbReference>
<dbReference type="InterPro" id="IPR001650">
    <property type="entry name" value="Helicase_C-like"/>
</dbReference>
<dbReference type="PANTHER" id="PTHR47959">
    <property type="entry name" value="ATP-DEPENDENT RNA HELICASE RHLE-RELATED"/>
    <property type="match status" value="1"/>
</dbReference>
<feature type="domain" description="Helicase C-terminal" evidence="8">
    <location>
        <begin position="300"/>
        <end position="447"/>
    </location>
</feature>
<feature type="region of interest" description="Disordered" evidence="6">
    <location>
        <begin position="478"/>
        <end position="591"/>
    </location>
</feature>
<dbReference type="SMART" id="SM00487">
    <property type="entry name" value="DEXDc"/>
    <property type="match status" value="1"/>
</dbReference>
<keyword evidence="1 5" id="KW-0547">Nucleotide-binding</keyword>
<feature type="compositionally biased region" description="Basic and acidic residues" evidence="6">
    <location>
        <begin position="501"/>
        <end position="515"/>
    </location>
</feature>
<dbReference type="GO" id="GO:0005524">
    <property type="term" value="F:ATP binding"/>
    <property type="evidence" value="ECO:0007669"/>
    <property type="project" value="UniProtKB-KW"/>
</dbReference>
<dbReference type="Pfam" id="PF00271">
    <property type="entry name" value="Helicase_C"/>
    <property type="match status" value="1"/>
</dbReference>
<accession>K7ME11</accession>
<dbReference type="InterPro" id="IPR000629">
    <property type="entry name" value="RNA-helicase_DEAD-box_CS"/>
</dbReference>
<keyword evidence="3 5" id="KW-0347">Helicase</keyword>
<dbReference type="GeneID" id="100804060"/>
<name>K7ME11_SOYBN</name>
<dbReference type="HOGENOM" id="CLU_003041_1_1_1"/>
<dbReference type="SMART" id="SM00490">
    <property type="entry name" value="HELICc"/>
    <property type="match status" value="1"/>
</dbReference>
<dbReference type="SMR" id="K7ME11"/>
<dbReference type="PANTHER" id="PTHR47959:SF24">
    <property type="entry name" value="ATP-DEPENDENT RNA HELICASE"/>
    <property type="match status" value="1"/>
</dbReference>
<dbReference type="Proteomes" id="UP000008827">
    <property type="component" value="Chromosome 15"/>
</dbReference>
<feature type="compositionally biased region" description="Basic and acidic residues" evidence="6">
    <location>
        <begin position="558"/>
        <end position="574"/>
    </location>
</feature>
<reference evidence="9" key="3">
    <citation type="submission" date="2018-07" db="EMBL/GenBank/DDBJ databases">
        <title>WGS assembly of Glycine max.</title>
        <authorList>
            <person name="Schmutz J."/>
            <person name="Cannon S."/>
            <person name="Schlueter J."/>
            <person name="Ma J."/>
            <person name="Mitros T."/>
            <person name="Nelson W."/>
            <person name="Hyten D."/>
            <person name="Song Q."/>
            <person name="Thelen J."/>
            <person name="Cheng J."/>
            <person name="Xu D."/>
            <person name="Hellsten U."/>
            <person name="May G."/>
            <person name="Yu Y."/>
            <person name="Sakurai T."/>
            <person name="Umezawa T."/>
            <person name="Bhattacharyya M."/>
            <person name="Sandhu D."/>
            <person name="Valliyodan B."/>
            <person name="Lindquist E."/>
            <person name="Peto M."/>
            <person name="Grant D."/>
            <person name="Shu S."/>
            <person name="Goodstein D."/>
            <person name="Barry K."/>
            <person name="Futrell-Griggs M."/>
            <person name="Abernathy B."/>
            <person name="Du J."/>
            <person name="Tian Z."/>
            <person name="Zhu L."/>
            <person name="Gill N."/>
            <person name="Joshi T."/>
            <person name="Libault M."/>
            <person name="Sethuraman A."/>
            <person name="Zhang X."/>
            <person name="Shinozaki K."/>
            <person name="Nguyen H."/>
            <person name="Wing R."/>
            <person name="Cregan P."/>
            <person name="Specht J."/>
            <person name="Grimwood J."/>
            <person name="Rokhsar D."/>
            <person name="Stacey G."/>
            <person name="Shoemaker R."/>
            <person name="Jackson S."/>
        </authorList>
    </citation>
    <scope>NUCLEOTIDE SEQUENCE</scope>
    <source>
        <tissue evidence="9">Callus</tissue>
    </source>
</reference>
<feature type="region of interest" description="Disordered" evidence="6">
    <location>
        <begin position="1"/>
        <end position="51"/>
    </location>
</feature>
<evidence type="ECO:0000313" key="9">
    <source>
        <dbReference type="EMBL" id="KRH13749.1"/>
    </source>
</evidence>
<keyword evidence="4 5" id="KW-0067">ATP-binding</keyword>
<dbReference type="InterPro" id="IPR027417">
    <property type="entry name" value="P-loop_NTPase"/>
</dbReference>
<dbReference type="GO" id="GO:0006364">
    <property type="term" value="P:rRNA processing"/>
    <property type="evidence" value="ECO:0000318"/>
    <property type="project" value="GO_Central"/>
</dbReference>
<dbReference type="EMBL" id="CM000848">
    <property type="protein sequence ID" value="KRH13749.1"/>
    <property type="molecule type" value="Genomic_DNA"/>
</dbReference>
<dbReference type="GO" id="GO:0005634">
    <property type="term" value="C:nucleus"/>
    <property type="evidence" value="ECO:0000318"/>
    <property type="project" value="GO_Central"/>
</dbReference>
<dbReference type="Gene3D" id="3.40.50.300">
    <property type="entry name" value="P-loop containing nucleotide triphosphate hydrolases"/>
    <property type="match status" value="2"/>
</dbReference>
<evidence type="ECO:0000313" key="11">
    <source>
        <dbReference type="Proteomes" id="UP000008827"/>
    </source>
</evidence>
<dbReference type="SUPFAM" id="SSF52540">
    <property type="entry name" value="P-loop containing nucleoside triphosphate hydrolases"/>
    <property type="match status" value="1"/>
</dbReference>
<dbReference type="KEGG" id="gmx:100804060"/>
<feature type="compositionally biased region" description="Basic and acidic residues" evidence="6">
    <location>
        <begin position="524"/>
        <end position="549"/>
    </location>
</feature>
<dbReference type="PaxDb" id="3847-GLYMA15G41500.2"/>
<dbReference type="CDD" id="cd17955">
    <property type="entry name" value="DEADc_DDX49"/>
    <property type="match status" value="1"/>
</dbReference>
<organism evidence="9">
    <name type="scientific">Glycine max</name>
    <name type="common">Soybean</name>
    <name type="synonym">Glycine hispida</name>
    <dbReference type="NCBI Taxonomy" id="3847"/>
    <lineage>
        <taxon>Eukaryota</taxon>
        <taxon>Viridiplantae</taxon>
        <taxon>Streptophyta</taxon>
        <taxon>Embryophyta</taxon>
        <taxon>Tracheophyta</taxon>
        <taxon>Spermatophyta</taxon>
        <taxon>Magnoliopsida</taxon>
        <taxon>eudicotyledons</taxon>
        <taxon>Gunneridae</taxon>
        <taxon>Pentapetalae</taxon>
        <taxon>rosids</taxon>
        <taxon>fabids</taxon>
        <taxon>Fabales</taxon>
        <taxon>Fabaceae</taxon>
        <taxon>Papilionoideae</taxon>
        <taxon>50 kb inversion clade</taxon>
        <taxon>NPAAA clade</taxon>
        <taxon>indigoferoid/millettioid clade</taxon>
        <taxon>Phaseoleae</taxon>
        <taxon>Glycine</taxon>
        <taxon>Glycine subgen. Soja</taxon>
    </lineage>
</organism>
<dbReference type="Pfam" id="PF00270">
    <property type="entry name" value="DEAD"/>
    <property type="match status" value="1"/>
</dbReference>
<evidence type="ECO:0000259" key="8">
    <source>
        <dbReference type="PROSITE" id="PS51194"/>
    </source>
</evidence>
<proteinExistence type="inferred from homology"/>
<dbReference type="STRING" id="3847.K7ME11"/>
<dbReference type="InterPro" id="IPR050079">
    <property type="entry name" value="DEAD_box_RNA_helicase"/>
</dbReference>
<dbReference type="PROSITE" id="PS51192">
    <property type="entry name" value="HELICASE_ATP_BIND_1"/>
    <property type="match status" value="1"/>
</dbReference>
<evidence type="ECO:0000256" key="4">
    <source>
        <dbReference type="ARBA" id="ARBA00022840"/>
    </source>
</evidence>
<dbReference type="OMA" id="HRYIFVP"/>
<evidence type="ECO:0000313" key="10">
    <source>
        <dbReference type="EnsemblPlants" id="KRH13749"/>
    </source>
</evidence>
<feature type="compositionally biased region" description="Basic residues" evidence="6">
    <location>
        <begin position="490"/>
        <end position="500"/>
    </location>
</feature>
<evidence type="ECO:0000256" key="2">
    <source>
        <dbReference type="ARBA" id="ARBA00022801"/>
    </source>
</evidence>
<dbReference type="eggNOG" id="KOG0340">
    <property type="taxonomic scope" value="Eukaryota"/>
</dbReference>
<dbReference type="RefSeq" id="XP_003545934.1">
    <property type="nucleotide sequence ID" value="XM_003545886.5"/>
</dbReference>
<reference evidence="9 10" key="1">
    <citation type="journal article" date="2010" name="Nature">
        <title>Genome sequence of the palaeopolyploid soybean.</title>
        <authorList>
            <person name="Schmutz J."/>
            <person name="Cannon S.B."/>
            <person name="Schlueter J."/>
            <person name="Ma J."/>
            <person name="Mitros T."/>
            <person name="Nelson W."/>
            <person name="Hyten D.L."/>
            <person name="Song Q."/>
            <person name="Thelen J.J."/>
            <person name="Cheng J."/>
            <person name="Xu D."/>
            <person name="Hellsten U."/>
            <person name="May G.D."/>
            <person name="Yu Y."/>
            <person name="Sakurai T."/>
            <person name="Umezawa T."/>
            <person name="Bhattacharyya M.K."/>
            <person name="Sandhu D."/>
            <person name="Valliyodan B."/>
            <person name="Lindquist E."/>
            <person name="Peto M."/>
            <person name="Grant D."/>
            <person name="Shu S."/>
            <person name="Goodstein D."/>
            <person name="Barry K."/>
            <person name="Futrell-Griggs M."/>
            <person name="Abernathy B."/>
            <person name="Du J."/>
            <person name="Tian Z."/>
            <person name="Zhu L."/>
            <person name="Gill N."/>
            <person name="Joshi T."/>
            <person name="Libault M."/>
            <person name="Sethuraman A."/>
            <person name="Zhang X.-C."/>
            <person name="Shinozaki K."/>
            <person name="Nguyen H.T."/>
            <person name="Wing R.A."/>
            <person name="Cregan P."/>
            <person name="Specht J."/>
            <person name="Grimwood J."/>
            <person name="Rokhsar D."/>
            <person name="Stacey G."/>
            <person name="Shoemaker R.C."/>
            <person name="Jackson S.A."/>
        </authorList>
    </citation>
    <scope>NUCLEOTIDE SEQUENCE [LARGE SCALE GENOMIC DNA]</scope>
    <source>
        <strain evidence="10">cv. Williams 82</strain>
        <tissue evidence="9">Callus</tissue>
    </source>
</reference>
<evidence type="ECO:0000256" key="1">
    <source>
        <dbReference type="ARBA" id="ARBA00022741"/>
    </source>
</evidence>
<keyword evidence="2 5" id="KW-0378">Hydrolase</keyword>
<sequence length="591" mass="66863">MDQSQLLHDPNFPLFKTPRKTPSSPAVTTTATSKPPSTAANPTSDGERIEDHPDETATVADTDTDADAETFGDLGLAEWAVKTCRELGMRRPRGVQRRCIPRVLEGRHVLGVDETGSGKTAAFALPILHRLAEHPFGVFALVVTPTRELAFQLAEQFRALGSAVHLRITVVVGGMDMLRQAKELAARPHLVIATPGRIHALLRNNPDIPPVFSRTKFLVLDEADRVLDVGFQEELRFIFQCLPENRQNLFFSATTTSNLQKLRGRYQDKMYVYEAYEGFKTVETLKQQAIFIPKKVKDVYLMHILDKMEDMGIRSAIVFISTCRDCHRLSLMLEVLDQEAAALYSFKSQAQRLEALHQFKSGKVSILLATDVASRGLDIPTVDLVINYDVPRFPRDYIHRVGRTARAGRGGLALSLVTQNDVDLIHEIEALIEKQLEMIEYKENDALSLMKKVFSAKNVAEMKMIDDGFEEKAKERKKQKLKMLEEKGLLTKRSKKRKRNKEFAEEGKEQKKEVLTARNVAEMKMMDEGGIEEKAEEGGKQKLRTEKGLSKKKKSKERRKESAEEGKKQRKEEVEPLADIATPKKRSKKRQ</sequence>
<evidence type="ECO:0008006" key="12">
    <source>
        <dbReference type="Google" id="ProtNLM"/>
    </source>
</evidence>
<dbReference type="Gramene" id="KRH13749">
    <property type="protein sequence ID" value="KRH13749"/>
    <property type="gene ID" value="GLYMA_15G261600"/>
</dbReference>
<gene>
    <name evidence="10" type="primary">LOC100804060</name>
    <name evidence="9" type="ORF">GLYMA_15G261600</name>
</gene>
<dbReference type="GO" id="GO:0004386">
    <property type="term" value="F:helicase activity"/>
    <property type="evidence" value="ECO:0007669"/>
    <property type="project" value="UniProtKB-KW"/>
</dbReference>
<keyword evidence="11" id="KW-1185">Reference proteome</keyword>
<dbReference type="OrthoDB" id="10261904at2759"/>
<dbReference type="InterPro" id="IPR014001">
    <property type="entry name" value="Helicase_ATP-bd"/>
</dbReference>
<dbReference type="CDD" id="cd18787">
    <property type="entry name" value="SF2_C_DEAD"/>
    <property type="match status" value="1"/>
</dbReference>
<protein>
    <recommendedName>
        <fullName evidence="12">DEAD-box ATP-dependent RNA helicase 36</fullName>
    </recommendedName>
</protein>
<evidence type="ECO:0000256" key="5">
    <source>
        <dbReference type="RuleBase" id="RU000492"/>
    </source>
</evidence>
<reference evidence="10" key="2">
    <citation type="submission" date="2018-02" db="UniProtKB">
        <authorList>
            <consortium name="EnsemblPlants"/>
        </authorList>
    </citation>
    <scope>IDENTIFICATION</scope>
    <source>
        <strain evidence="10">Williams 82</strain>
    </source>
</reference>
<dbReference type="PROSITE" id="PS51194">
    <property type="entry name" value="HELICASE_CTER"/>
    <property type="match status" value="1"/>
</dbReference>